<dbReference type="Proteomes" id="UP000231926">
    <property type="component" value="Unassembled WGS sequence"/>
</dbReference>
<organism evidence="1 2">
    <name type="scientific">Leptospira saintgironsiae</name>
    <dbReference type="NCBI Taxonomy" id="2023183"/>
    <lineage>
        <taxon>Bacteria</taxon>
        <taxon>Pseudomonadati</taxon>
        <taxon>Spirochaetota</taxon>
        <taxon>Spirochaetia</taxon>
        <taxon>Leptospirales</taxon>
        <taxon>Leptospiraceae</taxon>
        <taxon>Leptospira</taxon>
    </lineage>
</organism>
<proteinExistence type="predicted"/>
<keyword evidence="2" id="KW-1185">Reference proteome</keyword>
<dbReference type="AlphaFoldDB" id="A0A2M9YB56"/>
<evidence type="ECO:0000313" key="1">
    <source>
        <dbReference type="EMBL" id="PJZ48699.1"/>
    </source>
</evidence>
<dbReference type="RefSeq" id="WP_100710795.1">
    <property type="nucleotide sequence ID" value="NZ_NPDR01000005.1"/>
</dbReference>
<sequence>MNVRSLGKVSTHWFGLFSALVIFSYCSQYSPEASNESTLVLQSLLNYSANPSAACKSSMQEAEDCLKTSSDLSGSGEAEISGLFSGGTAKSYESYCGQLLAQQQISSLDSKTQECIFSCNEAYWSRVGSENDCSGEGSEILISNSGIETLGCVRNCKELYSSEPEF</sequence>
<gene>
    <name evidence="1" type="ORF">CH362_13095</name>
</gene>
<reference evidence="1 2" key="1">
    <citation type="submission" date="2017-07" db="EMBL/GenBank/DDBJ databases">
        <title>Leptospira spp. isolated from tropical soils.</title>
        <authorList>
            <person name="Thibeaux R."/>
            <person name="Iraola G."/>
            <person name="Ferres I."/>
            <person name="Bierque E."/>
            <person name="Girault D."/>
            <person name="Soupe-Gilbert M.-E."/>
            <person name="Picardeau M."/>
            <person name="Goarant C."/>
        </authorList>
    </citation>
    <scope>NUCLEOTIDE SEQUENCE [LARGE SCALE GENOMIC DNA]</scope>
    <source>
        <strain evidence="1 2">FH4-C-A2</strain>
    </source>
</reference>
<dbReference type="EMBL" id="NPDR01000005">
    <property type="protein sequence ID" value="PJZ48699.1"/>
    <property type="molecule type" value="Genomic_DNA"/>
</dbReference>
<accession>A0A2M9YB56</accession>
<protein>
    <submittedName>
        <fullName evidence="1">Uncharacterized protein</fullName>
    </submittedName>
</protein>
<evidence type="ECO:0000313" key="2">
    <source>
        <dbReference type="Proteomes" id="UP000231926"/>
    </source>
</evidence>
<comment type="caution">
    <text evidence="1">The sequence shown here is derived from an EMBL/GenBank/DDBJ whole genome shotgun (WGS) entry which is preliminary data.</text>
</comment>
<name>A0A2M9YB56_9LEPT</name>
<dbReference type="OrthoDB" id="338251at2"/>